<dbReference type="SUPFAM" id="SSF53448">
    <property type="entry name" value="Nucleotide-diphospho-sugar transferases"/>
    <property type="match status" value="1"/>
</dbReference>
<evidence type="ECO:0000313" key="6">
    <source>
        <dbReference type="Proteomes" id="UP000043764"/>
    </source>
</evidence>
<dbReference type="STRING" id="481446.NIT7645_02873"/>
<keyword evidence="2 5" id="KW-0548">Nucleotidyltransferase</keyword>
<dbReference type="Proteomes" id="UP000043764">
    <property type="component" value="Unassembled WGS sequence"/>
</dbReference>
<dbReference type="Pfam" id="PF12804">
    <property type="entry name" value="NTP_transf_3"/>
    <property type="match status" value="1"/>
</dbReference>
<dbReference type="EC" id="2.7.7.33" evidence="5"/>
<dbReference type="InterPro" id="IPR050065">
    <property type="entry name" value="GlmU-like"/>
</dbReference>
<proteinExistence type="predicted"/>
<evidence type="ECO:0000313" key="5">
    <source>
        <dbReference type="EMBL" id="CRL12670.1"/>
    </source>
</evidence>
<dbReference type="EMBL" id="CVRL01000045">
    <property type="protein sequence ID" value="CRL12670.1"/>
    <property type="molecule type" value="Genomic_DNA"/>
</dbReference>
<keyword evidence="1 5" id="KW-0808">Transferase</keyword>
<evidence type="ECO:0000256" key="2">
    <source>
        <dbReference type="ARBA" id="ARBA00022695"/>
    </source>
</evidence>
<dbReference type="AlphaFoldDB" id="A0A0H5DJ93"/>
<reference evidence="6" key="1">
    <citation type="submission" date="2015-05" db="EMBL/GenBank/DDBJ databases">
        <authorList>
            <person name="Rodrigo-Torres Lidia"/>
            <person name="Arahal R.David."/>
        </authorList>
    </citation>
    <scope>NUCLEOTIDE SEQUENCE [LARGE SCALE GENOMIC DNA]</scope>
    <source>
        <strain evidence="6">CECT 7321</strain>
    </source>
</reference>
<dbReference type="PANTHER" id="PTHR43584">
    <property type="entry name" value="NUCLEOTIDYL TRANSFERASE"/>
    <property type="match status" value="1"/>
</dbReference>
<evidence type="ECO:0000256" key="1">
    <source>
        <dbReference type="ARBA" id="ARBA00022679"/>
    </source>
</evidence>
<dbReference type="InterPro" id="IPR025877">
    <property type="entry name" value="MobA-like_NTP_Trfase"/>
</dbReference>
<evidence type="ECO:0000259" key="4">
    <source>
        <dbReference type="Pfam" id="PF12804"/>
    </source>
</evidence>
<organism evidence="5 6">
    <name type="scientific">Phaeobacter italicus</name>
    <dbReference type="NCBI Taxonomy" id="481446"/>
    <lineage>
        <taxon>Bacteria</taxon>
        <taxon>Pseudomonadati</taxon>
        <taxon>Pseudomonadota</taxon>
        <taxon>Alphaproteobacteria</taxon>
        <taxon>Rhodobacterales</taxon>
        <taxon>Roseobacteraceae</taxon>
        <taxon>Phaeobacter</taxon>
    </lineage>
</organism>
<feature type="domain" description="MobA-like NTP transferase" evidence="4">
    <location>
        <begin position="7"/>
        <end position="132"/>
    </location>
</feature>
<keyword evidence="6" id="KW-1185">Reference proteome</keyword>
<dbReference type="PANTHER" id="PTHR43584:SF8">
    <property type="entry name" value="N-ACETYLMURAMATE ALPHA-1-PHOSPHATE URIDYLYLTRANSFERASE"/>
    <property type="match status" value="1"/>
</dbReference>
<name>A0A0H5DJ93_9RHOB</name>
<evidence type="ECO:0000256" key="3">
    <source>
        <dbReference type="ARBA" id="ARBA00022842"/>
    </source>
</evidence>
<accession>A0A0H5DJ93</accession>
<dbReference type="Gene3D" id="3.90.550.10">
    <property type="entry name" value="Spore Coat Polysaccharide Biosynthesis Protein SpsA, Chain A"/>
    <property type="match status" value="1"/>
</dbReference>
<dbReference type="GO" id="GO:0047343">
    <property type="term" value="F:glucose-1-phosphate cytidylyltransferase activity"/>
    <property type="evidence" value="ECO:0007669"/>
    <property type="project" value="UniProtKB-EC"/>
</dbReference>
<gene>
    <name evidence="5" type="primary">rfbF_3</name>
    <name evidence="5" type="ORF">NIT7321_03550</name>
</gene>
<sequence>MTNPSVMIFAAGFGTRMRHLTADRPKPMIPVAGVPLIDHALDLARAVSPRTIVINTHYKAEVLHQHLGGQDVAISHEHPDILDTGGGLRNALPMLGGDPVFTVNPDVIWKGPNPLTLLTQNWDPDRMDALLACVPLSRTVGRKGNGDFHTDAEGRVGRGGELVYGGVQILRTDGLHDIEDTAFSLNLLWDKMAANNRLYAMEYPGFWCDVGTPEGIAQAEELMAQDAI</sequence>
<protein>
    <submittedName>
        <fullName evidence="5">Glucose-1-phosphate cytidylyltransferase</fullName>
        <ecNumber evidence="5">2.7.7.33</ecNumber>
    </submittedName>
</protein>
<dbReference type="InterPro" id="IPR029044">
    <property type="entry name" value="Nucleotide-diphossugar_trans"/>
</dbReference>
<keyword evidence="3" id="KW-0460">Magnesium</keyword>
<dbReference type="CDD" id="cd06422">
    <property type="entry name" value="NTP_transferase_like_1"/>
    <property type="match status" value="1"/>
</dbReference>